<sequence>MGTDLVTMADPKSRFSFLNYLKENDRLYKFFIRENFFILRKEYNSYCKWVALQLDNCRFGHQVISVIYDKGLYILSVKNMSTGKEEEYITKKLVLGTGTQPNIPDFANRQQLPKVLHTSQYQFRKSEILNSTSVSIIGSGQSAAEIFSDLLPELESGLKINWFTRSERYFPLEYSKLTLELTSPEYVDYFYHLSSEKRRQILNAQNGLYKGINFDLISSIFDKLYEMSVDNTELPAFLRTNCRLNSISSTLKGSNLLEFTEVHQQRNFTSESDYVILATGYKYNEPACIEGIQSRIMRTSENLLNVSRNYTVDINNNEIFVQNAELHSHGFVSPDLGMGAYRNSRIINTIAGKEIYRVEKRIAFQEFGVPVNSEEKFQEGESIKNLAESL</sequence>
<dbReference type="Proteomes" id="UP000030185">
    <property type="component" value="Unassembled WGS sequence"/>
</dbReference>
<comment type="pathway">
    <text evidence="2">Siderophore biosynthesis.</text>
</comment>
<keyword evidence="8" id="KW-0503">Monooxygenase</keyword>
<organism evidence="8 9">
    <name type="scientific">Sporocytophaga myxococcoides</name>
    <dbReference type="NCBI Taxonomy" id="153721"/>
    <lineage>
        <taxon>Bacteria</taxon>
        <taxon>Pseudomonadati</taxon>
        <taxon>Bacteroidota</taxon>
        <taxon>Cytophagia</taxon>
        <taxon>Cytophagales</taxon>
        <taxon>Cytophagaceae</taxon>
        <taxon>Sporocytophaga</taxon>
    </lineage>
</organism>
<gene>
    <name evidence="8" type="ORF">MYP_2088</name>
</gene>
<dbReference type="EMBL" id="BBLT01000003">
    <property type="protein sequence ID" value="GAL84860.1"/>
    <property type="molecule type" value="Genomic_DNA"/>
</dbReference>
<name>A0A098LD72_9BACT</name>
<reference evidence="8 9" key="1">
    <citation type="submission" date="2014-09" db="EMBL/GenBank/DDBJ databases">
        <title>Sporocytophaga myxococcoides PG-01 genome sequencing.</title>
        <authorList>
            <person name="Liu L."/>
            <person name="Gao P.J."/>
            <person name="Chen G.J."/>
            <person name="Wang L.S."/>
        </authorList>
    </citation>
    <scope>NUCLEOTIDE SEQUENCE [LARGE SCALE GENOMIC DNA]</scope>
    <source>
        <strain evidence="8 9">PG-01</strain>
    </source>
</reference>
<dbReference type="Gene3D" id="3.50.50.60">
    <property type="entry name" value="FAD/NAD(P)-binding domain"/>
    <property type="match status" value="1"/>
</dbReference>
<evidence type="ECO:0000313" key="9">
    <source>
        <dbReference type="Proteomes" id="UP000030185"/>
    </source>
</evidence>
<comment type="cofactor">
    <cofactor evidence="1">
        <name>FAD</name>
        <dbReference type="ChEBI" id="CHEBI:57692"/>
    </cofactor>
</comment>
<dbReference type="SUPFAM" id="SSF51905">
    <property type="entry name" value="FAD/NAD(P)-binding domain"/>
    <property type="match status" value="1"/>
</dbReference>
<dbReference type="PANTHER" id="PTHR42802">
    <property type="entry name" value="MONOOXYGENASE"/>
    <property type="match status" value="1"/>
</dbReference>
<evidence type="ECO:0000256" key="6">
    <source>
        <dbReference type="ARBA" id="ARBA00022857"/>
    </source>
</evidence>
<keyword evidence="6" id="KW-0521">NADP</keyword>
<comment type="similarity">
    <text evidence="3">Belongs to the lysine N(6)-hydroxylase/L-ornithine N(5)-oxygenase family.</text>
</comment>
<keyword evidence="9" id="KW-1185">Reference proteome</keyword>
<evidence type="ECO:0000256" key="2">
    <source>
        <dbReference type="ARBA" id="ARBA00004924"/>
    </source>
</evidence>
<accession>A0A098LD72</accession>
<dbReference type="eggNOG" id="COG3486">
    <property type="taxonomic scope" value="Bacteria"/>
</dbReference>
<dbReference type="AlphaFoldDB" id="A0A098LD72"/>
<evidence type="ECO:0000256" key="3">
    <source>
        <dbReference type="ARBA" id="ARBA00007588"/>
    </source>
</evidence>
<evidence type="ECO:0000313" key="8">
    <source>
        <dbReference type="EMBL" id="GAL84860.1"/>
    </source>
</evidence>
<evidence type="ECO:0000256" key="7">
    <source>
        <dbReference type="ARBA" id="ARBA00023002"/>
    </source>
</evidence>
<evidence type="ECO:0000256" key="4">
    <source>
        <dbReference type="ARBA" id="ARBA00022630"/>
    </source>
</evidence>
<protein>
    <submittedName>
        <fullName evidence="8">L-lysine 6-monooxygenase</fullName>
    </submittedName>
</protein>
<dbReference type="Pfam" id="PF13434">
    <property type="entry name" value="Lys_Orn_oxgnase"/>
    <property type="match status" value="1"/>
</dbReference>
<evidence type="ECO:0000256" key="5">
    <source>
        <dbReference type="ARBA" id="ARBA00022827"/>
    </source>
</evidence>
<dbReference type="InterPro" id="IPR025700">
    <property type="entry name" value="Lys/Orn_oxygenase"/>
</dbReference>
<proteinExistence type="inferred from homology"/>
<dbReference type="InterPro" id="IPR036188">
    <property type="entry name" value="FAD/NAD-bd_sf"/>
</dbReference>
<dbReference type="PANTHER" id="PTHR42802:SF1">
    <property type="entry name" value="L-ORNITHINE N(5)-MONOOXYGENASE"/>
    <property type="match status" value="1"/>
</dbReference>
<comment type="caution">
    <text evidence="8">The sequence shown here is derived from an EMBL/GenBank/DDBJ whole genome shotgun (WGS) entry which is preliminary data.</text>
</comment>
<dbReference type="STRING" id="153721.MYP_2088"/>
<keyword evidence="7" id="KW-0560">Oxidoreductase</keyword>
<evidence type="ECO:0000256" key="1">
    <source>
        <dbReference type="ARBA" id="ARBA00001974"/>
    </source>
</evidence>
<dbReference type="GO" id="GO:0004497">
    <property type="term" value="F:monooxygenase activity"/>
    <property type="evidence" value="ECO:0007669"/>
    <property type="project" value="UniProtKB-KW"/>
</dbReference>
<keyword evidence="4" id="KW-0285">Flavoprotein</keyword>
<keyword evidence="5" id="KW-0274">FAD</keyword>